<protein>
    <submittedName>
        <fullName evidence="3">Caldesmon</fullName>
    </submittedName>
</protein>
<comment type="caution">
    <text evidence="3">The sequence shown here is derived from an EMBL/GenBank/DDBJ whole genome shotgun (WGS) entry which is preliminary data.</text>
</comment>
<organism evidence="3 4">
    <name type="scientific">Hibiscus syriacus</name>
    <name type="common">Rose of Sharon</name>
    <dbReference type="NCBI Taxonomy" id="106335"/>
    <lineage>
        <taxon>Eukaryota</taxon>
        <taxon>Viridiplantae</taxon>
        <taxon>Streptophyta</taxon>
        <taxon>Embryophyta</taxon>
        <taxon>Tracheophyta</taxon>
        <taxon>Spermatophyta</taxon>
        <taxon>Magnoliopsida</taxon>
        <taxon>eudicotyledons</taxon>
        <taxon>Gunneridae</taxon>
        <taxon>Pentapetalae</taxon>
        <taxon>rosids</taxon>
        <taxon>malvids</taxon>
        <taxon>Malvales</taxon>
        <taxon>Malvaceae</taxon>
        <taxon>Malvoideae</taxon>
        <taxon>Hibiscus</taxon>
    </lineage>
</organism>
<evidence type="ECO:0000313" key="3">
    <source>
        <dbReference type="EMBL" id="KAE8696811.1"/>
    </source>
</evidence>
<name>A0A6A2ZXP2_HIBSY</name>
<keyword evidence="2" id="KW-0472">Membrane</keyword>
<gene>
    <name evidence="3" type="ORF">F3Y22_tig00110641pilonHSYRG00040</name>
</gene>
<evidence type="ECO:0000313" key="4">
    <source>
        <dbReference type="Proteomes" id="UP000436088"/>
    </source>
</evidence>
<evidence type="ECO:0000256" key="2">
    <source>
        <dbReference type="SAM" id="Phobius"/>
    </source>
</evidence>
<reference evidence="3" key="1">
    <citation type="submission" date="2019-09" db="EMBL/GenBank/DDBJ databases">
        <title>Draft genome information of white flower Hibiscus syriacus.</title>
        <authorList>
            <person name="Kim Y.-M."/>
        </authorList>
    </citation>
    <scope>NUCLEOTIDE SEQUENCE [LARGE SCALE GENOMIC DNA]</scope>
    <source>
        <strain evidence="3">YM2019G1</strain>
    </source>
</reference>
<dbReference type="AlphaFoldDB" id="A0A6A2ZXP2"/>
<proteinExistence type="predicted"/>
<feature type="region of interest" description="Disordered" evidence="1">
    <location>
        <begin position="133"/>
        <end position="157"/>
    </location>
</feature>
<dbReference type="EMBL" id="VEPZ02001058">
    <property type="protein sequence ID" value="KAE8696811.1"/>
    <property type="molecule type" value="Genomic_DNA"/>
</dbReference>
<keyword evidence="4" id="KW-1185">Reference proteome</keyword>
<sequence length="157" mass="17391">MAVAGRNVSAPLLFLNLVMYFIVLGFASWSVDRCGWKWSNEFLLDIFNRGCRSGNSVQVCRSAACQVSTYCFGLDCTAFGFACKHVNIGGWRGWRLRIQEAFIIILAFTQLLYLLLIHAGVYRSRYGPGYRDTNNGMRGPGDEQGTKAATGVTGSRV</sequence>
<accession>A0A6A2ZXP2</accession>
<feature type="transmembrane region" description="Helical" evidence="2">
    <location>
        <begin position="12"/>
        <end position="31"/>
    </location>
</feature>
<dbReference type="InterPro" id="IPR008390">
    <property type="entry name" value="AWPM-19"/>
</dbReference>
<feature type="transmembrane region" description="Helical" evidence="2">
    <location>
        <begin position="101"/>
        <end position="122"/>
    </location>
</feature>
<evidence type="ECO:0000256" key="1">
    <source>
        <dbReference type="SAM" id="MobiDB-lite"/>
    </source>
</evidence>
<dbReference type="PANTHER" id="PTHR33294:SF5">
    <property type="entry name" value="AWPM-19-LIKE FAMILY PROTEIN"/>
    <property type="match status" value="1"/>
</dbReference>
<keyword evidence="2" id="KW-1133">Transmembrane helix</keyword>
<keyword evidence="2" id="KW-0812">Transmembrane</keyword>
<dbReference type="Proteomes" id="UP000436088">
    <property type="component" value="Unassembled WGS sequence"/>
</dbReference>
<dbReference type="Pfam" id="PF05512">
    <property type="entry name" value="AWPM-19"/>
    <property type="match status" value="1"/>
</dbReference>
<dbReference type="PANTHER" id="PTHR33294">
    <property type="entry name" value="AWPM-19-LIKE FAMILY PROTEIN"/>
    <property type="match status" value="1"/>
</dbReference>